<gene>
    <name evidence="1" type="ORF">L292_2984</name>
</gene>
<sequence length="39" mass="4824">MFRLNGQAYDVENMEHMNSFYSFKSHLIIFRQFHKNLKT</sequence>
<evidence type="ECO:0000313" key="1">
    <source>
        <dbReference type="EMBL" id="EPR86015.1"/>
    </source>
</evidence>
<evidence type="ECO:0000313" key="2">
    <source>
        <dbReference type="Proteomes" id="UP000018420"/>
    </source>
</evidence>
<reference evidence="1 2" key="1">
    <citation type="submission" date="2013-05" db="EMBL/GenBank/DDBJ databases">
        <title>Genome assembly of Acinetobacter junii MTCC 11364.</title>
        <authorList>
            <person name="Khatri I."/>
            <person name="Singh N.K."/>
            <person name="Subramanian S."/>
            <person name="Mayilraj S."/>
        </authorList>
    </citation>
    <scope>NUCLEOTIDE SEQUENCE [LARGE SCALE GENOMIC DNA]</scope>
    <source>
        <strain evidence="1 2">MTCC 11364</strain>
    </source>
</reference>
<dbReference type="Proteomes" id="UP000018420">
    <property type="component" value="Unassembled WGS sequence"/>
</dbReference>
<dbReference type="EMBL" id="ASYZ01000080">
    <property type="protein sequence ID" value="EPR86015.1"/>
    <property type="molecule type" value="Genomic_DNA"/>
</dbReference>
<organism evidence="1 2">
    <name type="scientific">Acinetobacter junii CIP 107470 = MTCC 11364</name>
    <dbReference type="NCBI Taxonomy" id="1217666"/>
    <lineage>
        <taxon>Bacteria</taxon>
        <taxon>Pseudomonadati</taxon>
        <taxon>Pseudomonadota</taxon>
        <taxon>Gammaproteobacteria</taxon>
        <taxon>Moraxellales</taxon>
        <taxon>Moraxellaceae</taxon>
        <taxon>Acinetobacter</taxon>
    </lineage>
</organism>
<dbReference type="PATRIC" id="fig|1330047.3.peg.1576"/>
<dbReference type="AlphaFoldDB" id="S7WS89"/>
<proteinExistence type="predicted"/>
<protein>
    <submittedName>
        <fullName evidence="1">Uncharacterized protein</fullName>
    </submittedName>
</protein>
<name>S7WS89_ACIJU</name>
<comment type="caution">
    <text evidence="1">The sequence shown here is derived from an EMBL/GenBank/DDBJ whole genome shotgun (WGS) entry which is preliminary data.</text>
</comment>
<accession>S7WS89</accession>